<evidence type="ECO:0000313" key="2">
    <source>
        <dbReference type="EMBL" id="KAG2907495.1"/>
    </source>
</evidence>
<dbReference type="Proteomes" id="UP000735874">
    <property type="component" value="Unassembled WGS sequence"/>
</dbReference>
<gene>
    <name evidence="6" type="ORF">PC110_g1645</name>
    <name evidence="1" type="ORF">PC113_g14676</name>
    <name evidence="2" type="ORF">PC115_g13920</name>
    <name evidence="3" type="ORF">PC117_g15235</name>
    <name evidence="4" type="ORF">PC118_g11291</name>
    <name evidence="5" type="ORF">PC129_g12806</name>
</gene>
<dbReference type="EMBL" id="RCMV01000492">
    <property type="protein sequence ID" value="KAG3216334.1"/>
    <property type="molecule type" value="Genomic_DNA"/>
</dbReference>
<evidence type="ECO:0000313" key="4">
    <source>
        <dbReference type="EMBL" id="KAG2980216.1"/>
    </source>
</evidence>
<dbReference type="EMBL" id="RCMG01000515">
    <property type="protein sequence ID" value="KAG2852847.1"/>
    <property type="molecule type" value="Genomic_DNA"/>
</dbReference>
<reference evidence="6 7" key="1">
    <citation type="submission" date="2018-01" db="EMBL/GenBank/DDBJ databases">
        <title>Draft genome of the strawberry crown rot pathogen Phytophthora cactorum.</title>
        <authorList>
            <person name="Armitage A.D."/>
            <person name="Lysoe E."/>
            <person name="Nellist C.F."/>
            <person name="Harrison R.J."/>
            <person name="Brurberg M.B."/>
        </authorList>
    </citation>
    <scope>NUCLEOTIDE SEQUENCE [LARGE SCALE GENOMIC DNA]</scope>
    <source>
        <strain evidence="6 7">10300</strain>
    </source>
</reference>
<organism evidence="6 7">
    <name type="scientific">Phytophthora cactorum</name>
    <dbReference type="NCBI Taxonomy" id="29920"/>
    <lineage>
        <taxon>Eukaryota</taxon>
        <taxon>Sar</taxon>
        <taxon>Stramenopiles</taxon>
        <taxon>Oomycota</taxon>
        <taxon>Peronosporomycetes</taxon>
        <taxon>Peronosporales</taxon>
        <taxon>Peronosporaceae</taxon>
        <taxon>Phytophthora</taxon>
    </lineage>
</organism>
<protein>
    <submittedName>
        <fullName evidence="6">Uncharacterized protein</fullName>
    </submittedName>
</protein>
<dbReference type="AlphaFoldDB" id="A0A329T077"/>
<dbReference type="OrthoDB" id="10321527at2759"/>
<dbReference type="EMBL" id="RCMK01000500">
    <property type="protein sequence ID" value="KAG2925054.1"/>
    <property type="molecule type" value="Genomic_DNA"/>
</dbReference>
<proteinExistence type="predicted"/>
<evidence type="ECO:0000313" key="6">
    <source>
        <dbReference type="EMBL" id="RAW42211.1"/>
    </source>
</evidence>
<sequence length="169" mass="18565">MERRKKKRTLWPLCQARYHSWVRLQGRTRQASSRPEIRAIVDTPPCFANLDANRGDSPHSSVRKPAAHVLLYADDPRLAWPLRHDAALAALAARSARQALAHGGALEALCVGSGKFACGSSCPGAEEPLFDRREPFSAARSWQRAVVASSGNNKRQQWTVVGSVESRVA</sequence>
<dbReference type="Proteomes" id="UP000697107">
    <property type="component" value="Unassembled WGS sequence"/>
</dbReference>
<evidence type="ECO:0000313" key="3">
    <source>
        <dbReference type="EMBL" id="KAG2925054.1"/>
    </source>
</evidence>
<dbReference type="Proteomes" id="UP000760860">
    <property type="component" value="Unassembled WGS sequence"/>
</dbReference>
<evidence type="ECO:0000313" key="7">
    <source>
        <dbReference type="Proteomes" id="UP000251314"/>
    </source>
</evidence>
<dbReference type="Proteomes" id="UP000736787">
    <property type="component" value="Unassembled WGS sequence"/>
</dbReference>
<evidence type="ECO:0000313" key="5">
    <source>
        <dbReference type="EMBL" id="KAG3216334.1"/>
    </source>
</evidence>
<dbReference type="VEuPathDB" id="FungiDB:PC110_g1645"/>
<dbReference type="EMBL" id="MJFZ01000019">
    <property type="protein sequence ID" value="RAW42211.1"/>
    <property type="molecule type" value="Genomic_DNA"/>
</dbReference>
<dbReference type="Proteomes" id="UP000251314">
    <property type="component" value="Unassembled WGS sequence"/>
</dbReference>
<reference evidence="5" key="2">
    <citation type="submission" date="2018-05" db="EMBL/GenBank/DDBJ databases">
        <title>Effector identification in a new, highly contiguous assembly of the strawberry crown rot pathogen Phytophthora cactorum.</title>
        <authorList>
            <person name="Armitage A.D."/>
            <person name="Nellist C.F."/>
            <person name="Bates H."/>
            <person name="Vickerstaff R.J."/>
            <person name="Harrison R.J."/>
        </authorList>
    </citation>
    <scope>NUCLEOTIDE SEQUENCE</scope>
    <source>
        <strain evidence="1">15-7</strain>
        <strain evidence="2">4032</strain>
        <strain evidence="3">4040</strain>
        <strain evidence="4">P415</strain>
        <strain evidence="5">P421</strain>
    </source>
</reference>
<keyword evidence="7" id="KW-1185">Reference proteome</keyword>
<dbReference type="EMBL" id="RCMI01000511">
    <property type="protein sequence ID" value="KAG2907495.1"/>
    <property type="molecule type" value="Genomic_DNA"/>
</dbReference>
<dbReference type="Proteomes" id="UP000774804">
    <property type="component" value="Unassembled WGS sequence"/>
</dbReference>
<accession>A0A329T077</accession>
<comment type="caution">
    <text evidence="6">The sequence shown here is derived from an EMBL/GenBank/DDBJ whole genome shotgun (WGS) entry which is preliminary data.</text>
</comment>
<evidence type="ECO:0000313" key="1">
    <source>
        <dbReference type="EMBL" id="KAG2852847.1"/>
    </source>
</evidence>
<dbReference type="EMBL" id="RCML01000339">
    <property type="protein sequence ID" value="KAG2980216.1"/>
    <property type="molecule type" value="Genomic_DNA"/>
</dbReference>
<name>A0A329T077_9STRA</name>